<reference evidence="3" key="1">
    <citation type="journal article" date="2019" name="Int. J. Syst. Evol. Microbiol.">
        <title>The Global Catalogue of Microorganisms (GCM) 10K type strain sequencing project: providing services to taxonomists for standard genome sequencing and annotation.</title>
        <authorList>
            <consortium name="The Broad Institute Genomics Platform"/>
            <consortium name="The Broad Institute Genome Sequencing Center for Infectious Disease"/>
            <person name="Wu L."/>
            <person name="Ma J."/>
        </authorList>
    </citation>
    <scope>NUCLEOTIDE SEQUENCE [LARGE SCALE GENOMIC DNA]</scope>
    <source>
        <strain evidence="3">CCUG 58127</strain>
    </source>
</reference>
<dbReference type="Proteomes" id="UP001596298">
    <property type="component" value="Unassembled WGS sequence"/>
</dbReference>
<keyword evidence="3" id="KW-1185">Reference proteome</keyword>
<evidence type="ECO:0000259" key="1">
    <source>
        <dbReference type="Pfam" id="PF06983"/>
    </source>
</evidence>
<dbReference type="PANTHER" id="PTHR33990">
    <property type="entry name" value="PROTEIN YJDN-RELATED"/>
    <property type="match status" value="1"/>
</dbReference>
<dbReference type="SUPFAM" id="SSF54593">
    <property type="entry name" value="Glyoxalase/Bleomycin resistance protein/Dihydroxybiphenyl dioxygenase"/>
    <property type="match status" value="1"/>
</dbReference>
<evidence type="ECO:0000313" key="2">
    <source>
        <dbReference type="EMBL" id="MFC6706702.1"/>
    </source>
</evidence>
<protein>
    <submittedName>
        <fullName evidence="2">VOC family protein</fullName>
    </submittedName>
</protein>
<name>A0ABW2AID4_9MICO</name>
<dbReference type="CDD" id="cd06588">
    <property type="entry name" value="PhnB_like"/>
    <property type="match status" value="1"/>
</dbReference>
<dbReference type="InterPro" id="IPR029068">
    <property type="entry name" value="Glyas_Bleomycin-R_OHBP_Dase"/>
</dbReference>
<dbReference type="RefSeq" id="WP_382403393.1">
    <property type="nucleotide sequence ID" value="NZ_JBHSWH010000001.1"/>
</dbReference>
<dbReference type="PANTHER" id="PTHR33990:SF1">
    <property type="entry name" value="PROTEIN YJDN"/>
    <property type="match status" value="1"/>
</dbReference>
<dbReference type="Pfam" id="PF06983">
    <property type="entry name" value="3-dmu-9_3-mt"/>
    <property type="match status" value="1"/>
</dbReference>
<accession>A0ABW2AID4</accession>
<evidence type="ECO:0000313" key="3">
    <source>
        <dbReference type="Proteomes" id="UP001596298"/>
    </source>
</evidence>
<organism evidence="2 3">
    <name type="scientific">Flexivirga alba</name>
    <dbReference type="NCBI Taxonomy" id="702742"/>
    <lineage>
        <taxon>Bacteria</taxon>
        <taxon>Bacillati</taxon>
        <taxon>Actinomycetota</taxon>
        <taxon>Actinomycetes</taxon>
        <taxon>Micrococcales</taxon>
        <taxon>Dermacoccaceae</taxon>
        <taxon>Flexivirga</taxon>
    </lineage>
</organism>
<sequence>MTAQLNPYLSFRGEAKAAMELYRDVFGGELSSNTFGEFSSADHQVDPGDADKIMHAQLTTPEGFCLMGADTPQAMEPSANGTISLSGDDAEALRGYWTKLSDGGNVLMPLEKQMWGDEFGMLVDRFGVSWMVNIAQAS</sequence>
<feature type="domain" description="PhnB-like" evidence="1">
    <location>
        <begin position="5"/>
        <end position="132"/>
    </location>
</feature>
<dbReference type="EMBL" id="JBHSWH010000001">
    <property type="protein sequence ID" value="MFC6706702.1"/>
    <property type="molecule type" value="Genomic_DNA"/>
</dbReference>
<dbReference type="Gene3D" id="3.10.180.10">
    <property type="entry name" value="2,3-Dihydroxybiphenyl 1,2-Dioxygenase, domain 1"/>
    <property type="match status" value="1"/>
</dbReference>
<dbReference type="InterPro" id="IPR028973">
    <property type="entry name" value="PhnB-like"/>
</dbReference>
<proteinExistence type="predicted"/>
<comment type="caution">
    <text evidence="2">The sequence shown here is derived from an EMBL/GenBank/DDBJ whole genome shotgun (WGS) entry which is preliminary data.</text>
</comment>
<gene>
    <name evidence="2" type="ORF">ACFQDH_15925</name>
</gene>